<accession>A0ACC2TA48</accession>
<name>A0ACC2TA48_9FUNG</name>
<comment type="caution">
    <text evidence="1">The sequence shown here is derived from an EMBL/GenBank/DDBJ whole genome shotgun (WGS) entry which is preliminary data.</text>
</comment>
<evidence type="ECO:0000313" key="2">
    <source>
        <dbReference type="Proteomes" id="UP001165960"/>
    </source>
</evidence>
<reference evidence="1" key="1">
    <citation type="submission" date="2022-04" db="EMBL/GenBank/DDBJ databases">
        <title>Genome of the entomopathogenic fungus Entomophthora muscae.</title>
        <authorList>
            <person name="Elya C."/>
            <person name="Lovett B.R."/>
            <person name="Lee E."/>
            <person name="Macias A.M."/>
            <person name="Hajek A.E."/>
            <person name="De Bivort B.L."/>
            <person name="Kasson M.T."/>
            <person name="De Fine Licht H.H."/>
            <person name="Stajich J.E."/>
        </authorList>
    </citation>
    <scope>NUCLEOTIDE SEQUENCE</scope>
    <source>
        <strain evidence="1">Berkeley</strain>
    </source>
</reference>
<dbReference type="Proteomes" id="UP001165960">
    <property type="component" value="Unassembled WGS sequence"/>
</dbReference>
<gene>
    <name evidence="1" type="ORF">DSO57_1036770</name>
</gene>
<dbReference type="EMBL" id="QTSX02003205">
    <property type="protein sequence ID" value="KAJ9071452.1"/>
    <property type="molecule type" value="Genomic_DNA"/>
</dbReference>
<proteinExistence type="predicted"/>
<protein>
    <submittedName>
        <fullName evidence="1">Uncharacterized protein</fullName>
    </submittedName>
</protein>
<evidence type="ECO:0000313" key="1">
    <source>
        <dbReference type="EMBL" id="KAJ9071452.1"/>
    </source>
</evidence>
<organism evidence="1 2">
    <name type="scientific">Entomophthora muscae</name>
    <dbReference type="NCBI Taxonomy" id="34485"/>
    <lineage>
        <taxon>Eukaryota</taxon>
        <taxon>Fungi</taxon>
        <taxon>Fungi incertae sedis</taxon>
        <taxon>Zoopagomycota</taxon>
        <taxon>Entomophthoromycotina</taxon>
        <taxon>Entomophthoromycetes</taxon>
        <taxon>Entomophthorales</taxon>
        <taxon>Entomophthoraceae</taxon>
        <taxon>Entomophthora</taxon>
    </lineage>
</organism>
<sequence>METISRKPEDTLFSNIGDHLLEINAQIRKQDRKMRLFNSKLIERRIYKLFECAKLPPIPKRPKSKVRVSYKMLISDAKQLSEFYKKLILSIKSCYGKNLGDESGKLESGGNIMAFYEKLENACGNLTEFPLLVSRFIMQLLQDKQGDLALSVFQRYTESINLQSTELERDHIEQVAMVSIKMAQALAIHFSKDSNATRISKVYELFQGLGLNNGGRMEYLMAAAHAKEGKFYAAQLLLVLAIVEFKFTPHPKDLNALLELAVNDLPSGRSFADVLNQYMDYKYPPSHVPRPSLNAKTFALKAQLCSTAQELTELIGRADQYCLLTSHLLQEAVIKQGVHLLKDDLPRNTHLLHGWLTRLHRPQRKFKATGLIPEYHEVSPKAEITCVYAFCQAKCAISATNVLTSLLKNHPTINPARKSKLFKAVLKTIVQHPHTHDLGWKNAILGWLTLHLQPQGEWNVDPSLRHLVFQALISLNEPEMANVLRESFASDSFPSDISSYISILEDGLASPTMTDPSSRT</sequence>
<keyword evidence="2" id="KW-1185">Reference proteome</keyword>